<feature type="signal peptide" evidence="2">
    <location>
        <begin position="1"/>
        <end position="24"/>
    </location>
</feature>
<dbReference type="Proteomes" id="UP000002383">
    <property type="component" value="Chromosome"/>
</dbReference>
<dbReference type="Gene3D" id="1.25.40.10">
    <property type="entry name" value="Tetratricopeptide repeat domain"/>
    <property type="match status" value="1"/>
</dbReference>
<dbReference type="InterPro" id="IPR013360">
    <property type="entry name" value="Pilus_4_PilW"/>
</dbReference>
<accession>B8GTN6</accession>
<dbReference type="InterPro" id="IPR019734">
    <property type="entry name" value="TPR_rpt"/>
</dbReference>
<gene>
    <name evidence="3" type="ordered locus">Tgr7_2050</name>
</gene>
<keyword evidence="1" id="KW-0802">TPR repeat</keyword>
<dbReference type="PANTHER" id="PTHR12558">
    <property type="entry name" value="CELL DIVISION CYCLE 16,23,27"/>
    <property type="match status" value="1"/>
</dbReference>
<evidence type="ECO:0000313" key="3">
    <source>
        <dbReference type="EMBL" id="ACL73130.1"/>
    </source>
</evidence>
<reference evidence="3 4" key="1">
    <citation type="journal article" date="2011" name="Stand. Genomic Sci.">
        <title>Complete genome sequence of 'Thioalkalivibrio sulfidophilus' HL-EbGr7.</title>
        <authorList>
            <person name="Muyzer G."/>
            <person name="Sorokin D.Y."/>
            <person name="Mavromatis K."/>
            <person name="Lapidus A."/>
            <person name="Clum A."/>
            <person name="Ivanova N."/>
            <person name="Pati A."/>
            <person name="d'Haeseleer P."/>
            <person name="Woyke T."/>
            <person name="Kyrpides N.C."/>
        </authorList>
    </citation>
    <scope>NUCLEOTIDE SEQUENCE [LARGE SCALE GENOMIC DNA]</scope>
    <source>
        <strain evidence="3 4">HL-EbGR7</strain>
    </source>
</reference>
<evidence type="ECO:0000256" key="1">
    <source>
        <dbReference type="PROSITE-ProRule" id="PRU00339"/>
    </source>
</evidence>
<keyword evidence="4" id="KW-1185">Reference proteome</keyword>
<dbReference type="SMART" id="SM00028">
    <property type="entry name" value="TPR"/>
    <property type="match status" value="4"/>
</dbReference>
<sequence precursor="true">MMHVSWHRWTLFGLLLALLLGGCASQPTTESRERDRRAAAINVDLGLHYLSNNNLEQARINLNRALEVDPRYSQAHSAFALLQVRLNNPENAERHFKRALELDAEDSFTWNNYGSFLCAQGRKADAQRAFDKALANPFYRTPEQALTNAGVCVMETGDNAKAEEYLRRALDNNPRYTPALLEMARLTFQAERYLQTRAFLSRFTAEQEHTAETLWLCYQAETAMRNHEAAGNCSVRLKERFPDSRQTAALLELERRGR</sequence>
<feature type="chain" id="PRO_5002873159" evidence="2">
    <location>
        <begin position="25"/>
        <end position="258"/>
    </location>
</feature>
<organism evidence="3 4">
    <name type="scientific">Thioalkalivibrio sulfidiphilus (strain HL-EbGR7)</name>
    <dbReference type="NCBI Taxonomy" id="396588"/>
    <lineage>
        <taxon>Bacteria</taxon>
        <taxon>Pseudomonadati</taxon>
        <taxon>Pseudomonadota</taxon>
        <taxon>Gammaproteobacteria</taxon>
        <taxon>Chromatiales</taxon>
        <taxon>Ectothiorhodospiraceae</taxon>
        <taxon>Thioalkalivibrio</taxon>
    </lineage>
</organism>
<dbReference type="eggNOG" id="COG3063">
    <property type="taxonomic scope" value="Bacteria"/>
</dbReference>
<dbReference type="RefSeq" id="WP_012638609.1">
    <property type="nucleotide sequence ID" value="NC_011901.1"/>
</dbReference>
<dbReference type="PROSITE" id="PS50005">
    <property type="entry name" value="TPR"/>
    <property type="match status" value="3"/>
</dbReference>
<dbReference type="NCBIfam" id="TIGR02521">
    <property type="entry name" value="type_IV_pilW"/>
    <property type="match status" value="1"/>
</dbReference>
<dbReference type="SUPFAM" id="SSF48452">
    <property type="entry name" value="TPR-like"/>
    <property type="match status" value="1"/>
</dbReference>
<dbReference type="AlphaFoldDB" id="B8GTN6"/>
<dbReference type="STRING" id="396588.Tgr7_2050"/>
<dbReference type="KEGG" id="tgr:Tgr7_2050"/>
<name>B8GTN6_THISH</name>
<proteinExistence type="predicted"/>
<feature type="repeat" description="TPR" evidence="1">
    <location>
        <begin position="143"/>
        <end position="176"/>
    </location>
</feature>
<dbReference type="InterPro" id="IPR011990">
    <property type="entry name" value="TPR-like_helical_dom_sf"/>
</dbReference>
<feature type="repeat" description="TPR" evidence="1">
    <location>
        <begin position="39"/>
        <end position="72"/>
    </location>
</feature>
<keyword evidence="2" id="KW-0732">Signal</keyword>
<protein>
    <submittedName>
        <fullName evidence="3">Type IV pilus biogenesis/stability protein PilW</fullName>
    </submittedName>
</protein>
<dbReference type="Pfam" id="PF13432">
    <property type="entry name" value="TPR_16"/>
    <property type="match status" value="2"/>
</dbReference>
<dbReference type="HOGENOM" id="CLU_003728_7_0_6"/>
<dbReference type="EMBL" id="CP001339">
    <property type="protein sequence ID" value="ACL73130.1"/>
    <property type="molecule type" value="Genomic_DNA"/>
</dbReference>
<feature type="repeat" description="TPR" evidence="1">
    <location>
        <begin position="73"/>
        <end position="106"/>
    </location>
</feature>
<evidence type="ECO:0000256" key="2">
    <source>
        <dbReference type="SAM" id="SignalP"/>
    </source>
</evidence>
<evidence type="ECO:0000313" key="4">
    <source>
        <dbReference type="Proteomes" id="UP000002383"/>
    </source>
</evidence>
<dbReference type="PANTHER" id="PTHR12558:SF13">
    <property type="entry name" value="CELL DIVISION CYCLE PROTEIN 27 HOMOLOG"/>
    <property type="match status" value="1"/>
</dbReference>